<sequence>MDAFDVKGWPRTLTWEKDFALYADGPRTPRQVADDLTPWLLEQGWKPRKIERPPADENYLKYVFFKDEDTLIISYIVTPPPYAQNMILKITLPRVK</sequence>
<organism evidence="1 2">
    <name type="scientific">Mycetocola tolaasinivorans</name>
    <dbReference type="NCBI Taxonomy" id="76635"/>
    <lineage>
        <taxon>Bacteria</taxon>
        <taxon>Bacillati</taxon>
        <taxon>Actinomycetota</taxon>
        <taxon>Actinomycetes</taxon>
        <taxon>Micrococcales</taxon>
        <taxon>Microbacteriaceae</taxon>
        <taxon>Mycetocola</taxon>
    </lineage>
</organism>
<dbReference type="AlphaFoldDB" id="A0A3L6ZXM3"/>
<keyword evidence="2" id="KW-1185">Reference proteome</keyword>
<protein>
    <submittedName>
        <fullName evidence="1">Uncharacterized protein</fullName>
    </submittedName>
</protein>
<gene>
    <name evidence="1" type="ORF">D9V32_15175</name>
</gene>
<comment type="caution">
    <text evidence="1">The sequence shown here is derived from an EMBL/GenBank/DDBJ whole genome shotgun (WGS) entry which is preliminary data.</text>
</comment>
<proteinExistence type="predicted"/>
<accession>A0A3L6ZXM3</accession>
<evidence type="ECO:0000313" key="1">
    <source>
        <dbReference type="EMBL" id="RLP72783.1"/>
    </source>
</evidence>
<dbReference type="EMBL" id="RCUX01000016">
    <property type="protein sequence ID" value="RLP72783.1"/>
    <property type="molecule type" value="Genomic_DNA"/>
</dbReference>
<dbReference type="Proteomes" id="UP000272503">
    <property type="component" value="Unassembled WGS sequence"/>
</dbReference>
<reference evidence="1 2" key="1">
    <citation type="submission" date="2018-10" db="EMBL/GenBank/DDBJ databases">
        <authorList>
            <person name="Li J."/>
        </authorList>
    </citation>
    <scope>NUCLEOTIDE SEQUENCE [LARGE SCALE GENOMIC DNA]</scope>
    <source>
        <strain evidence="1 2">IF 016277</strain>
    </source>
</reference>
<dbReference type="OrthoDB" id="4990479at2"/>
<name>A0A3L6ZXM3_9MICO</name>
<evidence type="ECO:0000313" key="2">
    <source>
        <dbReference type="Proteomes" id="UP000272503"/>
    </source>
</evidence>
<dbReference type="RefSeq" id="WP_121649760.1">
    <property type="nucleotide sequence ID" value="NZ_RCUX01000016.1"/>
</dbReference>